<dbReference type="STRING" id="1429083.GCA_001885685_00009"/>
<comment type="subcellular location">
    <subcellularLocation>
        <location evidence="1">Cell membrane</location>
        <topology evidence="1">Multi-pass membrane protein</topology>
    </subcellularLocation>
</comment>
<evidence type="ECO:0000256" key="6">
    <source>
        <dbReference type="ARBA" id="ARBA00022989"/>
    </source>
</evidence>
<dbReference type="Proteomes" id="UP000185766">
    <property type="component" value="Unassembled WGS sequence"/>
</dbReference>
<keyword evidence="7 8" id="KW-0472">Membrane</keyword>
<feature type="transmembrane region" description="Helical" evidence="8">
    <location>
        <begin position="22"/>
        <end position="48"/>
    </location>
</feature>
<dbReference type="NCBIfam" id="TIGR02212">
    <property type="entry name" value="lolCE"/>
    <property type="match status" value="1"/>
</dbReference>
<evidence type="ECO:0000259" key="10">
    <source>
        <dbReference type="Pfam" id="PF12704"/>
    </source>
</evidence>
<evidence type="ECO:0000256" key="1">
    <source>
        <dbReference type="ARBA" id="ARBA00004651"/>
    </source>
</evidence>
<evidence type="ECO:0000256" key="2">
    <source>
        <dbReference type="ARBA" id="ARBA00005236"/>
    </source>
</evidence>
<keyword evidence="3" id="KW-0813">Transport</keyword>
<keyword evidence="4" id="KW-1003">Cell membrane</keyword>
<dbReference type="InterPro" id="IPR003838">
    <property type="entry name" value="ABC3_permease_C"/>
</dbReference>
<sequence length="415" mass="45451">MFRPLPMFIGIRYTGAKRRNHFISFISLSSMIGLALGVLVMILVLSVMNGFDRELRGRILGMVPHATITSYTPVEDWQALAAKVSSNPEVVGVAPFTQMQGMLTHSGQVQPVLVNGVLPEAEDKVSIISQHMRAGQLADLKSGEFGIVIGDLAARRFNVKVGDKLTFVLPEASVTPAGVFPRLKRFTVAGIFKVGADLDGSLALVHVEDAARIQRWKPNQVEGVRLQLKDLFQAPRVSWELARSLEGQDFYPRDWTRSHGNLFQAIRMEKTMIGLLLFLIIAVAAFNIVSTLVMVVTDKQGDIAILRTLGITPAQVMGIFMVQGSVIGLIGTTIGCVLGVIAALNITSWIAALEKLLGHQFLSSDVYFINYLPSQLLLSDVVMICSAGLLLSFFATLYPAWRASRVQPAEALRYE</sequence>
<keyword evidence="5 8" id="KW-0812">Transmembrane</keyword>
<feature type="domain" description="MacB-like periplasmic core" evidence="10">
    <location>
        <begin position="29"/>
        <end position="231"/>
    </location>
</feature>
<keyword evidence="6 8" id="KW-1133">Transmembrane helix</keyword>
<feature type="transmembrane region" description="Helical" evidence="8">
    <location>
        <begin position="273"/>
        <end position="297"/>
    </location>
</feature>
<comment type="similarity">
    <text evidence="2">Belongs to the ABC-4 integral membrane protein family. LolC/E subfamily.</text>
</comment>
<dbReference type="PANTHER" id="PTHR30489:SF0">
    <property type="entry name" value="LIPOPROTEIN-RELEASING SYSTEM TRANSMEMBRANE PROTEIN LOLE"/>
    <property type="match status" value="1"/>
</dbReference>
<protein>
    <submittedName>
        <fullName evidence="11">Lipoprotein-releasing system permease protein</fullName>
    </submittedName>
</protein>
<evidence type="ECO:0000313" key="12">
    <source>
        <dbReference type="Proteomes" id="UP000185766"/>
    </source>
</evidence>
<dbReference type="GO" id="GO:0044874">
    <property type="term" value="P:lipoprotein localization to outer membrane"/>
    <property type="evidence" value="ECO:0007669"/>
    <property type="project" value="TreeGrafter"/>
</dbReference>
<feature type="transmembrane region" description="Helical" evidence="8">
    <location>
        <begin position="329"/>
        <end position="352"/>
    </location>
</feature>
<dbReference type="RefSeq" id="WP_071872599.1">
    <property type="nucleotide sequence ID" value="NZ_FOAS01000008.1"/>
</dbReference>
<evidence type="ECO:0000256" key="7">
    <source>
        <dbReference type="ARBA" id="ARBA00023136"/>
    </source>
</evidence>
<proteinExistence type="inferred from homology"/>
<evidence type="ECO:0000259" key="9">
    <source>
        <dbReference type="Pfam" id="PF02687"/>
    </source>
</evidence>
<feature type="domain" description="ABC3 transporter permease C-terminal" evidence="9">
    <location>
        <begin position="275"/>
        <end position="408"/>
    </location>
</feature>
<dbReference type="InterPro" id="IPR011925">
    <property type="entry name" value="LolCE_TM"/>
</dbReference>
<keyword evidence="11" id="KW-0449">Lipoprotein</keyword>
<dbReference type="InterPro" id="IPR025857">
    <property type="entry name" value="MacB_PCD"/>
</dbReference>
<evidence type="ECO:0000256" key="3">
    <source>
        <dbReference type="ARBA" id="ARBA00022448"/>
    </source>
</evidence>
<dbReference type="PANTHER" id="PTHR30489">
    <property type="entry name" value="LIPOPROTEIN-RELEASING SYSTEM TRANSMEMBRANE PROTEIN LOLE"/>
    <property type="match status" value="1"/>
</dbReference>
<evidence type="ECO:0000256" key="4">
    <source>
        <dbReference type="ARBA" id="ARBA00022475"/>
    </source>
</evidence>
<accession>A0A1H7MHN6</accession>
<evidence type="ECO:0000256" key="5">
    <source>
        <dbReference type="ARBA" id="ARBA00022692"/>
    </source>
</evidence>
<name>A0A1H7MHN6_9GAMM</name>
<feature type="transmembrane region" description="Helical" evidence="8">
    <location>
        <begin position="303"/>
        <end position="322"/>
    </location>
</feature>
<reference evidence="11 12" key="1">
    <citation type="submission" date="2016-10" db="EMBL/GenBank/DDBJ databases">
        <authorList>
            <person name="de Groot N.N."/>
        </authorList>
    </citation>
    <scope>NUCLEOTIDE SEQUENCE [LARGE SCALE GENOMIC DNA]</scope>
    <source>
        <strain evidence="11 12">JCM 19513</strain>
    </source>
</reference>
<dbReference type="Pfam" id="PF12704">
    <property type="entry name" value="MacB_PCD"/>
    <property type="match status" value="1"/>
</dbReference>
<evidence type="ECO:0000256" key="8">
    <source>
        <dbReference type="SAM" id="Phobius"/>
    </source>
</evidence>
<dbReference type="GO" id="GO:0098797">
    <property type="term" value="C:plasma membrane protein complex"/>
    <property type="evidence" value="ECO:0007669"/>
    <property type="project" value="TreeGrafter"/>
</dbReference>
<evidence type="ECO:0000313" key="11">
    <source>
        <dbReference type="EMBL" id="SEL10733.1"/>
    </source>
</evidence>
<gene>
    <name evidence="11" type="ORF">SAMN05216214_10870</name>
</gene>
<feature type="transmembrane region" description="Helical" evidence="8">
    <location>
        <begin position="372"/>
        <end position="398"/>
    </location>
</feature>
<dbReference type="GO" id="GO:0042953">
    <property type="term" value="P:lipoprotein transport"/>
    <property type="evidence" value="ECO:0007669"/>
    <property type="project" value="InterPro"/>
</dbReference>
<dbReference type="InterPro" id="IPR051447">
    <property type="entry name" value="Lipoprotein-release_system"/>
</dbReference>
<dbReference type="Pfam" id="PF02687">
    <property type="entry name" value="FtsX"/>
    <property type="match status" value="1"/>
</dbReference>
<keyword evidence="12" id="KW-1185">Reference proteome</keyword>
<dbReference type="EMBL" id="FOAS01000008">
    <property type="protein sequence ID" value="SEL10733.1"/>
    <property type="molecule type" value="Genomic_DNA"/>
</dbReference>
<dbReference type="AlphaFoldDB" id="A0A1H7MHN6"/>
<organism evidence="11 12">
    <name type="scientific">Atopomonas hussainii</name>
    <dbReference type="NCBI Taxonomy" id="1429083"/>
    <lineage>
        <taxon>Bacteria</taxon>
        <taxon>Pseudomonadati</taxon>
        <taxon>Pseudomonadota</taxon>
        <taxon>Gammaproteobacteria</taxon>
        <taxon>Pseudomonadales</taxon>
        <taxon>Pseudomonadaceae</taxon>
        <taxon>Atopomonas</taxon>
    </lineage>
</organism>
<dbReference type="OrthoDB" id="9808461at2"/>